<reference evidence="1 2" key="1">
    <citation type="submission" date="2019-07" db="EMBL/GenBank/DDBJ databases">
        <title>Full genome sequence of Humibacter sp. WJ7-1.</title>
        <authorList>
            <person name="Im W.-T."/>
        </authorList>
    </citation>
    <scope>NUCLEOTIDE SEQUENCE [LARGE SCALE GENOMIC DNA]</scope>
    <source>
        <strain evidence="1 2">WJ7-1</strain>
    </source>
</reference>
<proteinExistence type="predicted"/>
<accession>A0A5B8M3F1</accession>
<dbReference type="Proteomes" id="UP000320216">
    <property type="component" value="Chromosome"/>
</dbReference>
<keyword evidence="2" id="KW-1185">Reference proteome</keyword>
<gene>
    <name evidence="1" type="ORF">FPZ11_05255</name>
</gene>
<name>A0A5B8M3F1_9MICO</name>
<dbReference type="AlphaFoldDB" id="A0A5B8M3F1"/>
<dbReference type="OrthoDB" id="5125734at2"/>
<dbReference type="RefSeq" id="WP_146318966.1">
    <property type="nucleotide sequence ID" value="NZ_CP042305.1"/>
</dbReference>
<protein>
    <submittedName>
        <fullName evidence="1">Uncharacterized protein</fullName>
    </submittedName>
</protein>
<sequence length="207" mass="21259">MATVNGSAAIAWMRAHGTNTPGDCLNTVWQAYGSHDSIGPHAGQYPDAIDGWNYATDKHAGDEQPPAGVPVYFGVSPTRTDADRAAGDVCISLGGGQLIATDAAGNGRIGITTITQRAAQTARPYLGWTGDFLGYTVTYTPTTNTTTTKGTDMLIGIKGKAGARRGGSYYVNGGVAHFIGAGIPAGVPTYTDEGEIAALQHVISGLA</sequence>
<organism evidence="1 2">
    <name type="scientific">Humibacter ginsenosidimutans</name>
    <dbReference type="NCBI Taxonomy" id="2599293"/>
    <lineage>
        <taxon>Bacteria</taxon>
        <taxon>Bacillati</taxon>
        <taxon>Actinomycetota</taxon>
        <taxon>Actinomycetes</taxon>
        <taxon>Micrococcales</taxon>
        <taxon>Microbacteriaceae</taxon>
        <taxon>Humibacter</taxon>
    </lineage>
</organism>
<evidence type="ECO:0000313" key="2">
    <source>
        <dbReference type="Proteomes" id="UP000320216"/>
    </source>
</evidence>
<dbReference type="KEGG" id="huw:FPZ11_05255"/>
<dbReference type="EMBL" id="CP042305">
    <property type="protein sequence ID" value="QDZ14252.1"/>
    <property type="molecule type" value="Genomic_DNA"/>
</dbReference>
<evidence type="ECO:0000313" key="1">
    <source>
        <dbReference type="EMBL" id="QDZ14252.1"/>
    </source>
</evidence>